<protein>
    <submittedName>
        <fullName evidence="2">Uncharacterized protein</fullName>
    </submittedName>
</protein>
<keyword evidence="3" id="KW-1185">Reference proteome</keyword>
<keyword evidence="1" id="KW-1133">Transmembrane helix</keyword>
<feature type="transmembrane region" description="Helical" evidence="1">
    <location>
        <begin position="51"/>
        <end position="70"/>
    </location>
</feature>
<feature type="transmembrane region" description="Helical" evidence="1">
    <location>
        <begin position="107"/>
        <end position="125"/>
    </location>
</feature>
<evidence type="ECO:0000256" key="1">
    <source>
        <dbReference type="SAM" id="Phobius"/>
    </source>
</evidence>
<evidence type="ECO:0000313" key="2">
    <source>
        <dbReference type="EMBL" id="QJB69170.1"/>
    </source>
</evidence>
<accession>A0A6H2DLA7</accession>
<keyword evidence="1" id="KW-0472">Membrane</keyword>
<keyword evidence="1" id="KW-0812">Transmembrane</keyword>
<dbReference type="RefSeq" id="WP_168819032.1">
    <property type="nucleotide sequence ID" value="NZ_CP051217.1"/>
</dbReference>
<gene>
    <name evidence="2" type="ORF">HF685_07675</name>
</gene>
<name>A0A6H2DLA7_9SPHN</name>
<dbReference type="EMBL" id="CP051217">
    <property type="protein sequence ID" value="QJB69170.1"/>
    <property type="molecule type" value="Genomic_DNA"/>
</dbReference>
<sequence>MTGIDAATLGEAIAMQPLWLKSWMYLLGAINLASIFFVLKRVDGKWRLRLEAIAILISFFAAGAFMEWLYAQYGYVRLLGLAHLIFWTPAYAWIFRKRKQLVASAPVFGKYILAYLVINGISLIIDSIDVVRYFTGTA</sequence>
<reference evidence="2 3" key="1">
    <citation type="submission" date="2020-04" db="EMBL/GenBank/DDBJ databases">
        <title>Genome sequence for Sphingorhabdus sp. strain M1.</title>
        <authorList>
            <person name="Park S.-J."/>
        </authorList>
    </citation>
    <scope>NUCLEOTIDE SEQUENCE [LARGE SCALE GENOMIC DNA]</scope>
    <source>
        <strain evidence="2 3">JK6</strain>
    </source>
</reference>
<dbReference type="Proteomes" id="UP000501600">
    <property type="component" value="Chromosome"/>
</dbReference>
<organism evidence="2 3">
    <name type="scientific">Parasphingorhabdus halotolerans</name>
    <dbReference type="NCBI Taxonomy" id="2725558"/>
    <lineage>
        <taxon>Bacteria</taxon>
        <taxon>Pseudomonadati</taxon>
        <taxon>Pseudomonadota</taxon>
        <taxon>Alphaproteobacteria</taxon>
        <taxon>Sphingomonadales</taxon>
        <taxon>Sphingomonadaceae</taxon>
        <taxon>Parasphingorhabdus</taxon>
    </lineage>
</organism>
<dbReference type="AlphaFoldDB" id="A0A6H2DLA7"/>
<feature type="transmembrane region" description="Helical" evidence="1">
    <location>
        <begin position="22"/>
        <end position="39"/>
    </location>
</feature>
<evidence type="ECO:0000313" key="3">
    <source>
        <dbReference type="Proteomes" id="UP000501600"/>
    </source>
</evidence>
<proteinExistence type="predicted"/>
<dbReference type="KEGG" id="phao:HF685_07675"/>
<feature type="transmembrane region" description="Helical" evidence="1">
    <location>
        <begin position="76"/>
        <end position="95"/>
    </location>
</feature>